<protein>
    <submittedName>
        <fullName evidence="2">Uncharacterized protein</fullName>
    </submittedName>
</protein>
<evidence type="ECO:0000256" key="1">
    <source>
        <dbReference type="SAM" id="MobiDB-lite"/>
    </source>
</evidence>
<organism evidence="2 3">
    <name type="scientific">Elsinoe australis</name>
    <dbReference type="NCBI Taxonomy" id="40998"/>
    <lineage>
        <taxon>Eukaryota</taxon>
        <taxon>Fungi</taxon>
        <taxon>Dikarya</taxon>
        <taxon>Ascomycota</taxon>
        <taxon>Pezizomycotina</taxon>
        <taxon>Dothideomycetes</taxon>
        <taxon>Dothideomycetidae</taxon>
        <taxon>Myriangiales</taxon>
        <taxon>Elsinoaceae</taxon>
        <taxon>Elsinoe</taxon>
    </lineage>
</organism>
<evidence type="ECO:0000313" key="2">
    <source>
        <dbReference type="EMBL" id="PSK42937.1"/>
    </source>
</evidence>
<accession>A0A2P7Z3Y9</accession>
<reference evidence="2 3" key="1">
    <citation type="submission" date="2017-05" db="EMBL/GenBank/DDBJ databases">
        <title>Draft genome sequence of Elsinoe australis.</title>
        <authorList>
            <person name="Cheng Q."/>
        </authorList>
    </citation>
    <scope>NUCLEOTIDE SEQUENCE [LARGE SCALE GENOMIC DNA]</scope>
    <source>
        <strain evidence="2 3">NL1</strain>
    </source>
</reference>
<feature type="region of interest" description="Disordered" evidence="1">
    <location>
        <begin position="1"/>
        <end position="20"/>
    </location>
</feature>
<gene>
    <name evidence="2" type="ORF">B9Z65_6891</name>
</gene>
<dbReference type="OrthoDB" id="10476565at2759"/>
<name>A0A2P7Z3Y9_9PEZI</name>
<keyword evidence="3" id="KW-1185">Reference proteome</keyword>
<dbReference type="Proteomes" id="UP000243723">
    <property type="component" value="Unassembled WGS sequence"/>
</dbReference>
<sequence>MDHPTDAAPTENVAPTPVNSAPIVLNPVNGPVVMTIDGRPLSGFSLSLNGDVEEIKAWLHRATFARNCRVKGYCRLCKFGDGEGGISAVSTVLKYLLHDHYVKNSLGCGLGAECPMGCK</sequence>
<evidence type="ECO:0000313" key="3">
    <source>
        <dbReference type="Proteomes" id="UP000243723"/>
    </source>
</evidence>
<dbReference type="AlphaFoldDB" id="A0A2P7Z3Y9"/>
<proteinExistence type="predicted"/>
<dbReference type="EMBL" id="NHZQ01000331">
    <property type="protein sequence ID" value="PSK42937.1"/>
    <property type="molecule type" value="Genomic_DNA"/>
</dbReference>
<comment type="caution">
    <text evidence="2">The sequence shown here is derived from an EMBL/GenBank/DDBJ whole genome shotgun (WGS) entry which is preliminary data.</text>
</comment>